<dbReference type="InterPro" id="IPR018392">
    <property type="entry name" value="LysM"/>
</dbReference>
<dbReference type="Gene3D" id="3.10.350.10">
    <property type="entry name" value="LysM domain"/>
    <property type="match status" value="1"/>
</dbReference>
<evidence type="ECO:0000313" key="3">
    <source>
        <dbReference type="Proteomes" id="UP000220106"/>
    </source>
</evidence>
<dbReference type="Pfam" id="PF01476">
    <property type="entry name" value="LysM"/>
    <property type="match status" value="1"/>
</dbReference>
<dbReference type="AlphaFoldDB" id="A0AAX0S3Z2"/>
<comment type="caution">
    <text evidence="2">The sequence shown here is derived from an EMBL/GenBank/DDBJ whole genome shotgun (WGS) entry which is preliminary data.</text>
</comment>
<dbReference type="CDD" id="cd00118">
    <property type="entry name" value="LysM"/>
    <property type="match status" value="1"/>
</dbReference>
<dbReference type="InterPro" id="IPR036779">
    <property type="entry name" value="LysM_dom_sf"/>
</dbReference>
<dbReference type="SMART" id="SM00257">
    <property type="entry name" value="LysM"/>
    <property type="match status" value="1"/>
</dbReference>
<sequence length="59" mass="6651">MSSNWLQACCKWIKATYHTVVKGDTISALAKKYGSTIIQVKDWNKLDSSYTIMVGQKLP</sequence>
<evidence type="ECO:0000313" key="2">
    <source>
        <dbReference type="EMBL" id="PEJ33168.1"/>
    </source>
</evidence>
<organism evidence="2 3">
    <name type="scientific">Peribacillus butanolivorans</name>
    <dbReference type="NCBI Taxonomy" id="421767"/>
    <lineage>
        <taxon>Bacteria</taxon>
        <taxon>Bacillati</taxon>
        <taxon>Bacillota</taxon>
        <taxon>Bacilli</taxon>
        <taxon>Bacillales</taxon>
        <taxon>Bacillaceae</taxon>
        <taxon>Peribacillus</taxon>
    </lineage>
</organism>
<evidence type="ECO:0000259" key="1">
    <source>
        <dbReference type="PROSITE" id="PS51782"/>
    </source>
</evidence>
<dbReference type="Proteomes" id="UP000220106">
    <property type="component" value="Unassembled WGS sequence"/>
</dbReference>
<accession>A0AAX0S3Z2</accession>
<feature type="domain" description="LysM" evidence="1">
    <location>
        <begin position="16"/>
        <end position="59"/>
    </location>
</feature>
<dbReference type="SUPFAM" id="SSF54106">
    <property type="entry name" value="LysM domain"/>
    <property type="match status" value="1"/>
</dbReference>
<dbReference type="PROSITE" id="PS51782">
    <property type="entry name" value="LYSM"/>
    <property type="match status" value="1"/>
</dbReference>
<dbReference type="EMBL" id="NUEQ01000020">
    <property type="protein sequence ID" value="PEJ33168.1"/>
    <property type="molecule type" value="Genomic_DNA"/>
</dbReference>
<name>A0AAX0S3Z2_9BACI</name>
<protein>
    <recommendedName>
        <fullName evidence="1">LysM domain-containing protein</fullName>
    </recommendedName>
</protein>
<reference evidence="2 3" key="1">
    <citation type="submission" date="2017-09" db="EMBL/GenBank/DDBJ databases">
        <title>Large-scale bioinformatics analysis of Bacillus genomes uncovers conserved roles of natural products in bacterial physiology.</title>
        <authorList>
            <consortium name="Agbiome Team Llc"/>
            <person name="Bleich R.M."/>
            <person name="Kirk G.J."/>
            <person name="Santa Maria K.C."/>
            <person name="Allen S.E."/>
            <person name="Farag S."/>
            <person name="Shank E.A."/>
            <person name="Bowers A."/>
        </authorList>
    </citation>
    <scope>NUCLEOTIDE SEQUENCE [LARGE SCALE GENOMIC DNA]</scope>
    <source>
        <strain evidence="2 3">AFS003229</strain>
    </source>
</reference>
<proteinExistence type="predicted"/>
<gene>
    <name evidence="2" type="ORF">CN689_12470</name>
</gene>